<feature type="compositionally biased region" description="Polar residues" evidence="1">
    <location>
        <begin position="526"/>
        <end position="535"/>
    </location>
</feature>
<dbReference type="InParanoid" id="A0A1X2HFX2"/>
<dbReference type="OrthoDB" id="2275718at2759"/>
<feature type="compositionally biased region" description="Low complexity" evidence="1">
    <location>
        <begin position="435"/>
        <end position="447"/>
    </location>
</feature>
<feature type="region of interest" description="Disordered" evidence="1">
    <location>
        <begin position="435"/>
        <end position="498"/>
    </location>
</feature>
<feature type="compositionally biased region" description="Polar residues" evidence="1">
    <location>
        <begin position="212"/>
        <end position="221"/>
    </location>
</feature>
<keyword evidence="4" id="KW-1185">Reference proteome</keyword>
<dbReference type="SUPFAM" id="SSF50182">
    <property type="entry name" value="Sm-like ribonucleoproteins"/>
    <property type="match status" value="1"/>
</dbReference>
<sequence length="760" mass="83374">MAFATNTRQGNKKEFNNQKPNHPNRNKKWNPNGNRGGNPATHNNNNSSNNNPHASANAQNKTIEIPEDPEMTRLMHDRMLFLLASLTGTVVQVVVKNGTKFEGVFHGASTEGDISVALKHARKTVDPLQNDKGKVNPYPVKELIFIPGKEIVEIISPDTDLSAGDGPSHDRESFRTDTDISARAEIKERELHKWNPGQEEGTSVFDSLEGDLSSNTNGTGSWDQFAANEKLFGLKTDFDEEMYTTRLDRNAPDFKDREKWAIEKANEIQRSAATNIHIMEERGLAVDDSGYDEEDRYGAVVRDGTSNKYMPPAVRKQLQQQSAGKKEATGGKQPSGKLQGVSTSNLPKAGGAAASPVSHLGRGSPSDKSRDNQMSKRIETEIANTFRQFAKDEKDKLQAKKQALQKKEKESLLQGLMKFHQTFKLNVPVPPDLVPLLSSKKPSSPEETPAKPTEKKAEEEKTAAPPASKPPLPEANEVKPKPSKPSDKPTDTKPTGAKTSFKFNVKAMEFKPNPAAPAFVPGGKPASSSAETSPFFTGRQLKKGNSNERITIADAFSSPFAKHNNKRANSVGPTWPFGNKQYRHHFHQYSPYEEDMYQGYASPGYPYGYPQYRYPPNMSPMAVQQPGHVPYMSPQFVHNVPMTAAPMPHAGAPPAVAYSPQMANVSPHGSPFPQGFPSPQRSPIVPQGAPPHQVYQYQGNAPHGGPMMIRYPPEGMPPNVTAGPGPVMMQRPVMVEPLPYQPQADQSPAAEPQTETPASH</sequence>
<evidence type="ECO:0000259" key="2">
    <source>
        <dbReference type="SMART" id="SM01272"/>
    </source>
</evidence>
<gene>
    <name evidence="3" type="ORF">BCR43DRAFT_563228</name>
</gene>
<dbReference type="OMA" id="RMQMSAS"/>
<dbReference type="EMBL" id="MCGN01000004">
    <property type="protein sequence ID" value="ORY97863.1"/>
    <property type="molecule type" value="Genomic_DNA"/>
</dbReference>
<feature type="compositionally biased region" description="Basic and acidic residues" evidence="1">
    <location>
        <begin position="365"/>
        <end position="380"/>
    </location>
</feature>
<dbReference type="GO" id="GO:0003729">
    <property type="term" value="F:mRNA binding"/>
    <property type="evidence" value="ECO:0007669"/>
    <property type="project" value="TreeGrafter"/>
</dbReference>
<dbReference type="InterPro" id="IPR010920">
    <property type="entry name" value="LSM_dom_sf"/>
</dbReference>
<proteinExistence type="predicted"/>
<dbReference type="GO" id="GO:0010494">
    <property type="term" value="C:cytoplasmic stress granule"/>
    <property type="evidence" value="ECO:0007669"/>
    <property type="project" value="TreeGrafter"/>
</dbReference>
<evidence type="ECO:0000313" key="4">
    <source>
        <dbReference type="Proteomes" id="UP000242180"/>
    </source>
</evidence>
<dbReference type="STRING" id="13706.A0A1X2HFX2"/>
<feature type="compositionally biased region" description="Basic and acidic residues" evidence="1">
    <location>
        <begin position="167"/>
        <end position="177"/>
    </location>
</feature>
<evidence type="ECO:0000256" key="1">
    <source>
        <dbReference type="SAM" id="MobiDB-lite"/>
    </source>
</evidence>
<feature type="region of interest" description="Disordered" evidence="1">
    <location>
        <begin position="158"/>
        <end position="177"/>
    </location>
</feature>
<accession>A0A1X2HFX2</accession>
<feature type="compositionally biased region" description="Basic and acidic residues" evidence="1">
    <location>
        <begin position="448"/>
        <end position="462"/>
    </location>
</feature>
<dbReference type="Pfam" id="PF06741">
    <property type="entry name" value="LsmAD"/>
    <property type="match status" value="1"/>
</dbReference>
<feature type="region of interest" description="Disordered" evidence="1">
    <location>
        <begin position="195"/>
        <end position="221"/>
    </location>
</feature>
<dbReference type="InterPro" id="IPR009604">
    <property type="entry name" value="LsmAD_domain"/>
</dbReference>
<feature type="domain" description="LsmAD" evidence="2">
    <location>
        <begin position="232"/>
        <end position="303"/>
    </location>
</feature>
<dbReference type="Proteomes" id="UP000242180">
    <property type="component" value="Unassembled WGS sequence"/>
</dbReference>
<comment type="caution">
    <text evidence="3">The sequence shown here is derived from an EMBL/GenBank/DDBJ whole genome shotgun (WGS) entry which is preliminary data.</text>
</comment>
<feature type="region of interest" description="Disordered" evidence="1">
    <location>
        <begin position="302"/>
        <end position="408"/>
    </location>
</feature>
<dbReference type="InterPro" id="IPR025852">
    <property type="entry name" value="SM_dom_ATX"/>
</dbReference>
<dbReference type="GO" id="GO:0034063">
    <property type="term" value="P:stress granule assembly"/>
    <property type="evidence" value="ECO:0007669"/>
    <property type="project" value="TreeGrafter"/>
</dbReference>
<reference evidence="3 4" key="1">
    <citation type="submission" date="2016-07" db="EMBL/GenBank/DDBJ databases">
        <title>Pervasive Adenine N6-methylation of Active Genes in Fungi.</title>
        <authorList>
            <consortium name="DOE Joint Genome Institute"/>
            <person name="Mondo S.J."/>
            <person name="Dannebaum R.O."/>
            <person name="Kuo R.C."/>
            <person name="Labutti K."/>
            <person name="Haridas S."/>
            <person name="Kuo A."/>
            <person name="Salamov A."/>
            <person name="Ahrendt S.R."/>
            <person name="Lipzen A."/>
            <person name="Sullivan W."/>
            <person name="Andreopoulos W.B."/>
            <person name="Clum A."/>
            <person name="Lindquist E."/>
            <person name="Daum C."/>
            <person name="Ramamoorthy G.K."/>
            <person name="Gryganskyi A."/>
            <person name="Culley D."/>
            <person name="Magnuson J.K."/>
            <person name="James T.Y."/>
            <person name="O'Malley M.A."/>
            <person name="Stajich J.E."/>
            <person name="Spatafora J.W."/>
            <person name="Visel A."/>
            <person name="Grigoriev I.V."/>
        </authorList>
    </citation>
    <scope>NUCLEOTIDE SEQUENCE [LARGE SCALE GENOMIC DNA]</scope>
    <source>
        <strain evidence="3 4">NRRL 2496</strain>
    </source>
</reference>
<name>A0A1X2HFX2_SYNRA</name>
<organism evidence="3 4">
    <name type="scientific">Syncephalastrum racemosum</name>
    <name type="common">Filamentous fungus</name>
    <dbReference type="NCBI Taxonomy" id="13706"/>
    <lineage>
        <taxon>Eukaryota</taxon>
        <taxon>Fungi</taxon>
        <taxon>Fungi incertae sedis</taxon>
        <taxon>Mucoromycota</taxon>
        <taxon>Mucoromycotina</taxon>
        <taxon>Mucoromycetes</taxon>
        <taxon>Mucorales</taxon>
        <taxon>Syncephalastraceae</taxon>
        <taxon>Syncephalastrum</taxon>
    </lineage>
</organism>
<dbReference type="AlphaFoldDB" id="A0A1X2HFX2"/>
<feature type="compositionally biased region" description="Low complexity" evidence="1">
    <location>
        <begin position="38"/>
        <end position="57"/>
    </location>
</feature>
<dbReference type="InterPro" id="IPR045117">
    <property type="entry name" value="ATXN2-like"/>
</dbReference>
<feature type="region of interest" description="Disordered" evidence="1">
    <location>
        <begin position="522"/>
        <end position="541"/>
    </location>
</feature>
<dbReference type="SMART" id="SM01272">
    <property type="entry name" value="LsmAD"/>
    <property type="match status" value="1"/>
</dbReference>
<dbReference type="PANTHER" id="PTHR12854">
    <property type="entry name" value="ATAXIN 2-RELATED"/>
    <property type="match status" value="1"/>
</dbReference>
<feature type="compositionally biased region" description="Basic and acidic residues" evidence="1">
    <location>
        <begin position="389"/>
        <end position="398"/>
    </location>
</feature>
<feature type="compositionally biased region" description="Basic and acidic residues" evidence="1">
    <location>
        <begin position="476"/>
        <end position="491"/>
    </location>
</feature>
<dbReference type="PANTHER" id="PTHR12854:SF7">
    <property type="entry name" value="ATAXIN-2 HOMOLOG"/>
    <property type="match status" value="1"/>
</dbReference>
<feature type="region of interest" description="Disordered" evidence="1">
    <location>
        <begin position="736"/>
        <end position="760"/>
    </location>
</feature>
<feature type="region of interest" description="Disordered" evidence="1">
    <location>
        <begin position="1"/>
        <end position="57"/>
    </location>
</feature>
<dbReference type="Pfam" id="PF14438">
    <property type="entry name" value="SM-ATX"/>
    <property type="match status" value="1"/>
</dbReference>
<evidence type="ECO:0000313" key="3">
    <source>
        <dbReference type="EMBL" id="ORY97863.1"/>
    </source>
</evidence>
<protein>
    <recommendedName>
        <fullName evidence="2">LsmAD domain-containing protein</fullName>
    </recommendedName>
</protein>